<keyword evidence="2" id="KW-0804">Transcription</keyword>
<dbReference type="GO" id="GO:0006355">
    <property type="term" value="P:regulation of DNA-templated transcription"/>
    <property type="evidence" value="ECO:0007669"/>
    <property type="project" value="TreeGrafter"/>
</dbReference>
<proteinExistence type="predicted"/>
<dbReference type="GO" id="GO:0005634">
    <property type="term" value="C:nucleus"/>
    <property type="evidence" value="ECO:0007669"/>
    <property type="project" value="TreeGrafter"/>
</dbReference>
<feature type="region of interest" description="Disordered" evidence="4">
    <location>
        <begin position="131"/>
        <end position="179"/>
    </location>
</feature>
<organism evidence="5 6">
    <name type="scientific">Oopsacas minuta</name>
    <dbReference type="NCBI Taxonomy" id="111878"/>
    <lineage>
        <taxon>Eukaryota</taxon>
        <taxon>Metazoa</taxon>
        <taxon>Porifera</taxon>
        <taxon>Hexactinellida</taxon>
        <taxon>Hexasterophora</taxon>
        <taxon>Lyssacinosida</taxon>
        <taxon>Leucopsacidae</taxon>
        <taxon>Oopsacas</taxon>
    </lineage>
</organism>
<keyword evidence="3" id="KW-0539">Nucleus</keyword>
<protein>
    <submittedName>
        <fullName evidence="5">GON-4-like protein</fullName>
    </submittedName>
</protein>
<dbReference type="Proteomes" id="UP001165289">
    <property type="component" value="Unassembled WGS sequence"/>
</dbReference>
<dbReference type="GO" id="GO:0003712">
    <property type="term" value="F:transcription coregulator activity"/>
    <property type="evidence" value="ECO:0007669"/>
    <property type="project" value="TreeGrafter"/>
</dbReference>
<gene>
    <name evidence="5" type="ORF">LOD99_4934</name>
</gene>
<name>A0AAV7JTF0_9METZ</name>
<feature type="region of interest" description="Disordered" evidence="4">
    <location>
        <begin position="93"/>
        <end position="117"/>
    </location>
</feature>
<dbReference type="AlphaFoldDB" id="A0AAV7JTF0"/>
<evidence type="ECO:0000313" key="6">
    <source>
        <dbReference type="Proteomes" id="UP001165289"/>
    </source>
</evidence>
<keyword evidence="1" id="KW-0805">Transcription regulation</keyword>
<accession>A0AAV7JTF0</accession>
<feature type="compositionally biased region" description="Polar residues" evidence="4">
    <location>
        <begin position="161"/>
        <end position="179"/>
    </location>
</feature>
<evidence type="ECO:0000256" key="4">
    <source>
        <dbReference type="SAM" id="MobiDB-lite"/>
    </source>
</evidence>
<dbReference type="PANTHER" id="PTHR16088">
    <property type="entry name" value="YY1 ASSOCIATED PROTEIN-RELATED"/>
    <property type="match status" value="1"/>
</dbReference>
<evidence type="ECO:0000256" key="2">
    <source>
        <dbReference type="ARBA" id="ARBA00023163"/>
    </source>
</evidence>
<keyword evidence="6" id="KW-1185">Reference proteome</keyword>
<evidence type="ECO:0000256" key="1">
    <source>
        <dbReference type="ARBA" id="ARBA00023015"/>
    </source>
</evidence>
<comment type="caution">
    <text evidence="5">The sequence shown here is derived from an EMBL/GenBank/DDBJ whole genome shotgun (WGS) entry which is preliminary data.</text>
</comment>
<dbReference type="InterPro" id="IPR052435">
    <property type="entry name" value="YY1-Transcr_Regul"/>
</dbReference>
<sequence>MNQEPSNSHDCNDTPADVSLPLIVQEIGPDDDLSPSNEEIERLSQSLVNYASKHQLSLRNVRSIIKQLLTDQRLIIFAQQLAGDITEESLKISETKTSSKLTRSKRKERSIQQDVTGEGGATALLDLSFSERETSSDEEYNPLIDLTNNEESRDKSEPQDDVSTPSSQSSIDLSPEQTFNDIDSVFQPQNDLYYTPCSSNEQTIDPDIQSITYDVNSYNDEIKSYSTRSRDNLRQKSLLELEADLIQPDLRPESPEEFSNGGDSETWRNWLASFFLADNSERSGSDSDDADYNFLQDIDKEINLTEKKEEFRYDFQVRVSQREILELVNSLVEEGGPWASLPDASEGCVSENEYNYRVESERDNKLTLEVLESGVELTPEQKV</sequence>
<evidence type="ECO:0000313" key="5">
    <source>
        <dbReference type="EMBL" id="KAI6651686.1"/>
    </source>
</evidence>
<evidence type="ECO:0000256" key="3">
    <source>
        <dbReference type="ARBA" id="ARBA00023242"/>
    </source>
</evidence>
<dbReference type="PANTHER" id="PTHR16088:SF3">
    <property type="entry name" value="GON-4-LIKE PROTEIN"/>
    <property type="match status" value="1"/>
</dbReference>
<reference evidence="5 6" key="1">
    <citation type="journal article" date="2023" name="BMC Biol.">
        <title>The compact genome of the sponge Oopsacas minuta (Hexactinellida) is lacking key metazoan core genes.</title>
        <authorList>
            <person name="Santini S."/>
            <person name="Schenkelaars Q."/>
            <person name="Jourda C."/>
            <person name="Duchesne M."/>
            <person name="Belahbib H."/>
            <person name="Rocher C."/>
            <person name="Selva M."/>
            <person name="Riesgo A."/>
            <person name="Vervoort M."/>
            <person name="Leys S.P."/>
            <person name="Kodjabachian L."/>
            <person name="Le Bivic A."/>
            <person name="Borchiellini C."/>
            <person name="Claverie J.M."/>
            <person name="Renard E."/>
        </authorList>
    </citation>
    <scope>NUCLEOTIDE SEQUENCE [LARGE SCALE GENOMIC DNA]</scope>
    <source>
        <strain evidence="5">SPO-2</strain>
    </source>
</reference>
<dbReference type="EMBL" id="JAKMXF010000302">
    <property type="protein sequence ID" value="KAI6651686.1"/>
    <property type="molecule type" value="Genomic_DNA"/>
</dbReference>